<evidence type="ECO:0000313" key="4">
    <source>
        <dbReference type="Proteomes" id="UP000245768"/>
    </source>
</evidence>
<accession>A0A316YHI2</accession>
<dbReference type="InParanoid" id="A0A316YHI2"/>
<feature type="region of interest" description="Disordered" evidence="1">
    <location>
        <begin position="85"/>
        <end position="114"/>
    </location>
</feature>
<keyword evidence="2" id="KW-0732">Signal</keyword>
<evidence type="ECO:0000256" key="1">
    <source>
        <dbReference type="SAM" id="MobiDB-lite"/>
    </source>
</evidence>
<name>A0A316YHI2_9BASI</name>
<feature type="chain" id="PRO_5016418796" evidence="2">
    <location>
        <begin position="23"/>
        <end position="114"/>
    </location>
</feature>
<dbReference type="RefSeq" id="XP_025374761.1">
    <property type="nucleotide sequence ID" value="XM_025518357.1"/>
</dbReference>
<organism evidence="3 4">
    <name type="scientific">Acaromyces ingoldii</name>
    <dbReference type="NCBI Taxonomy" id="215250"/>
    <lineage>
        <taxon>Eukaryota</taxon>
        <taxon>Fungi</taxon>
        <taxon>Dikarya</taxon>
        <taxon>Basidiomycota</taxon>
        <taxon>Ustilaginomycotina</taxon>
        <taxon>Exobasidiomycetes</taxon>
        <taxon>Exobasidiales</taxon>
        <taxon>Cryptobasidiaceae</taxon>
        <taxon>Acaromyces</taxon>
    </lineage>
</organism>
<proteinExistence type="predicted"/>
<evidence type="ECO:0000313" key="3">
    <source>
        <dbReference type="EMBL" id="PWN87563.1"/>
    </source>
</evidence>
<keyword evidence="4" id="KW-1185">Reference proteome</keyword>
<dbReference type="AlphaFoldDB" id="A0A316YHI2"/>
<feature type="signal peptide" evidence="2">
    <location>
        <begin position="1"/>
        <end position="22"/>
    </location>
</feature>
<protein>
    <submittedName>
        <fullName evidence="3">Uncharacterized protein</fullName>
    </submittedName>
</protein>
<dbReference type="Proteomes" id="UP000245768">
    <property type="component" value="Unassembled WGS sequence"/>
</dbReference>
<sequence>MQTGRNFLRLGFLFIPGSRVEALMSSAHLAHICDAPSVRLINSGSALVLLLNNPGTRCIHTPSWTKSRAVIPTFGIREKGCAKLASGSSITPTSPPYPTPSPRRRCKRGERADV</sequence>
<gene>
    <name evidence="3" type="ORF">FA10DRAFT_188903</name>
</gene>
<dbReference type="EMBL" id="KZ819640">
    <property type="protein sequence ID" value="PWN87563.1"/>
    <property type="molecule type" value="Genomic_DNA"/>
</dbReference>
<evidence type="ECO:0000256" key="2">
    <source>
        <dbReference type="SAM" id="SignalP"/>
    </source>
</evidence>
<reference evidence="3 4" key="1">
    <citation type="journal article" date="2018" name="Mol. Biol. Evol.">
        <title>Broad Genomic Sampling Reveals a Smut Pathogenic Ancestry of the Fungal Clade Ustilaginomycotina.</title>
        <authorList>
            <person name="Kijpornyongpan T."/>
            <person name="Mondo S.J."/>
            <person name="Barry K."/>
            <person name="Sandor L."/>
            <person name="Lee J."/>
            <person name="Lipzen A."/>
            <person name="Pangilinan J."/>
            <person name="LaButti K."/>
            <person name="Hainaut M."/>
            <person name="Henrissat B."/>
            <person name="Grigoriev I.V."/>
            <person name="Spatafora J.W."/>
            <person name="Aime M.C."/>
        </authorList>
    </citation>
    <scope>NUCLEOTIDE SEQUENCE [LARGE SCALE GENOMIC DNA]</scope>
    <source>
        <strain evidence="3 4">MCA 4198</strain>
    </source>
</reference>
<dbReference type="GeneID" id="37040273"/>